<feature type="domain" description="OmpR/PhoB-type" evidence="6">
    <location>
        <begin position="1"/>
        <end position="94"/>
    </location>
</feature>
<dbReference type="Gene3D" id="1.25.40.10">
    <property type="entry name" value="Tetratricopeptide repeat domain"/>
    <property type="match status" value="2"/>
</dbReference>
<dbReference type="SMART" id="SM01043">
    <property type="entry name" value="BTAD"/>
    <property type="match status" value="1"/>
</dbReference>
<name>A0A918ULU4_9ACTN</name>
<dbReference type="Proteomes" id="UP000630936">
    <property type="component" value="Unassembled WGS sequence"/>
</dbReference>
<feature type="region of interest" description="Disordered" evidence="5">
    <location>
        <begin position="247"/>
        <end position="270"/>
    </location>
</feature>
<dbReference type="Pfam" id="PF25872">
    <property type="entry name" value="HTH_77"/>
    <property type="match status" value="1"/>
</dbReference>
<dbReference type="InterPro" id="IPR058852">
    <property type="entry name" value="HTH_77"/>
</dbReference>
<dbReference type="SUPFAM" id="SSF46894">
    <property type="entry name" value="C-terminal effector domain of the bipartite response regulators"/>
    <property type="match status" value="1"/>
</dbReference>
<comment type="caution">
    <text evidence="7">The sequence shown here is derived from an EMBL/GenBank/DDBJ whole genome shotgun (WGS) entry which is preliminary data.</text>
</comment>
<dbReference type="Gene3D" id="3.40.50.300">
    <property type="entry name" value="P-loop containing nucleotide triphosphate hydrolases"/>
    <property type="match status" value="1"/>
</dbReference>
<dbReference type="GO" id="GO:0006355">
    <property type="term" value="P:regulation of DNA-templated transcription"/>
    <property type="evidence" value="ECO:0007669"/>
    <property type="project" value="InterPro"/>
</dbReference>
<dbReference type="CDD" id="cd15831">
    <property type="entry name" value="BTAD"/>
    <property type="match status" value="1"/>
</dbReference>
<dbReference type="AlphaFoldDB" id="A0A918ULU4"/>
<reference evidence="7" key="1">
    <citation type="journal article" date="2014" name="Int. J. Syst. Evol. Microbiol.">
        <title>Complete genome sequence of Corynebacterium casei LMG S-19264T (=DSM 44701T), isolated from a smear-ripened cheese.</title>
        <authorList>
            <consortium name="US DOE Joint Genome Institute (JGI-PGF)"/>
            <person name="Walter F."/>
            <person name="Albersmeier A."/>
            <person name="Kalinowski J."/>
            <person name="Ruckert C."/>
        </authorList>
    </citation>
    <scope>NUCLEOTIDE SEQUENCE</scope>
    <source>
        <strain evidence="7">JCM 4988</strain>
    </source>
</reference>
<protein>
    <submittedName>
        <fullName evidence="7">SARP family transcriptional regulator</fullName>
    </submittedName>
</protein>
<dbReference type="SMART" id="SM00862">
    <property type="entry name" value="Trans_reg_C"/>
    <property type="match status" value="1"/>
</dbReference>
<keyword evidence="2" id="KW-0902">Two-component regulatory system</keyword>
<evidence type="ECO:0000256" key="3">
    <source>
        <dbReference type="ARBA" id="ARBA00023125"/>
    </source>
</evidence>
<dbReference type="Gene3D" id="1.10.10.10">
    <property type="entry name" value="Winged helix-like DNA-binding domain superfamily/Winged helix DNA-binding domain"/>
    <property type="match status" value="1"/>
</dbReference>
<dbReference type="InterPro" id="IPR036388">
    <property type="entry name" value="WH-like_DNA-bd_sf"/>
</dbReference>
<dbReference type="EMBL" id="BMWG01000002">
    <property type="protein sequence ID" value="GGZ21020.1"/>
    <property type="molecule type" value="Genomic_DNA"/>
</dbReference>
<evidence type="ECO:0000256" key="1">
    <source>
        <dbReference type="ARBA" id="ARBA00005820"/>
    </source>
</evidence>
<evidence type="ECO:0000256" key="5">
    <source>
        <dbReference type="SAM" id="MobiDB-lite"/>
    </source>
</evidence>
<keyword evidence="8" id="KW-1185">Reference proteome</keyword>
<evidence type="ECO:0000313" key="8">
    <source>
        <dbReference type="Proteomes" id="UP000630936"/>
    </source>
</evidence>
<sequence length="1112" mass="117551">MRFGVLGPLAVWTADGELAAVPEAKVRVLLAALLVTPGQVVPVDRLAEDIWGGTPPVRRAGALQTLVSRLRKALAAAGGDGMVVHRPPGYRLRVEGGAVDAGRFLELAGRARRAVDPGERAAGFAEALGRWRGPAFAGFADEPFARAAAARLEEQRLLVREEQAEARLQLGEHGPLAGELGELAERHPLRERLRAAHMRALYGSGRASEALEVYREVRRLFAEELGLEPGPELAALQREILGRTSRTPRTPVGVRAPRARPSAPELPAPVSGLIGRSRSVAEVRELLAGRRLVTLTGPGGVGKTRLALEVAGGETGGAAGALFPDGVRLVELSGVPRSAGASGAVVDELAEVAAVALGIRDDARPGSLPPSAAGSPHPLADRLADALQDRRLLLVLDNCEHVIEAVAALARLLLRAAPGVRLLATSREPLAISGEQLWTVPPLDVPEPGAAPSDVARSSAVRLFVARAAAASPGFTLSEGDAEAVAAICRRMDGIPLAVELAASRLRALGVAALAERLDDRFGLLTSGRRDAPERQRTLRAVIDWSWELLTAAERTVLRRLAVHSDGCTLEAAEALCSGDGVKPGEVLDLLARLVDRSLVVVAHGSRGGADGPEGPGPRYRLLESVAAYCVEKLRAHRPETGSESESEYDRLRRAHLHHYTELAEQAGSRLRGGDQQLFLRRLDAEAGNMRAALDTAVATADGVLARRLVRALAWYWFLRGRLTEARRSMATALTVGADGSGGGGPGEDGPGDDRARVAAWHAGMTLLSGDPLGSGRVSRVPLRLYEDMARAGDTGGSGGGPGWFLGYATTLLGSMEVGEELVRRTLADARARGDRWSIAAALSVRGVQRYVLGDLAGSRADAGASLGLFRELGDEWGRLQALGVLGRLAEIEGDYRSAEAEHRSGLRIAENLGLWAEASVRWSELGRIALLEGDHARAEELHHHGRRLAVLHADHRAQEFAELGLALGARRQGRLTEAESALRTWLEWNRLFEAENGTALILAELGFIAELRGEHGTALRLHTEGLAAARATGDPRAVALALEGLAGAHHLGGRPELAAGLLGTAARARTAVRASLPPAERGDVDRVTAAVRTALGEPGFAAAFARDVTPP</sequence>
<dbReference type="PROSITE" id="PS51755">
    <property type="entry name" value="OMPR_PHOB"/>
    <property type="match status" value="1"/>
</dbReference>
<dbReference type="SUPFAM" id="SSF48452">
    <property type="entry name" value="TPR-like"/>
    <property type="match status" value="3"/>
</dbReference>
<organism evidence="7 8">
    <name type="scientific">Streptomyces inusitatus</name>
    <dbReference type="NCBI Taxonomy" id="68221"/>
    <lineage>
        <taxon>Bacteria</taxon>
        <taxon>Bacillati</taxon>
        <taxon>Actinomycetota</taxon>
        <taxon>Actinomycetes</taxon>
        <taxon>Kitasatosporales</taxon>
        <taxon>Streptomycetaceae</taxon>
        <taxon>Streptomyces</taxon>
    </lineage>
</organism>
<dbReference type="GO" id="GO:0003677">
    <property type="term" value="F:DNA binding"/>
    <property type="evidence" value="ECO:0007669"/>
    <property type="project" value="UniProtKB-UniRule"/>
</dbReference>
<dbReference type="InterPro" id="IPR027417">
    <property type="entry name" value="P-loop_NTPase"/>
</dbReference>
<dbReference type="RefSeq" id="WP_190121841.1">
    <property type="nucleotide sequence ID" value="NZ_BMWG01000002.1"/>
</dbReference>
<dbReference type="InterPro" id="IPR011990">
    <property type="entry name" value="TPR-like_helical_dom_sf"/>
</dbReference>
<evidence type="ECO:0000259" key="6">
    <source>
        <dbReference type="PROSITE" id="PS51755"/>
    </source>
</evidence>
<keyword evidence="3 4" id="KW-0238">DNA-binding</keyword>
<reference evidence="7" key="2">
    <citation type="submission" date="2020-09" db="EMBL/GenBank/DDBJ databases">
        <authorList>
            <person name="Sun Q."/>
            <person name="Ohkuma M."/>
        </authorList>
    </citation>
    <scope>NUCLEOTIDE SEQUENCE</scope>
    <source>
        <strain evidence="7">JCM 4988</strain>
    </source>
</reference>
<accession>A0A918ULU4</accession>
<dbReference type="Pfam" id="PF00486">
    <property type="entry name" value="Trans_reg_C"/>
    <property type="match status" value="1"/>
</dbReference>
<dbReference type="SUPFAM" id="SSF52540">
    <property type="entry name" value="P-loop containing nucleoside triphosphate hydrolases"/>
    <property type="match status" value="1"/>
</dbReference>
<proteinExistence type="inferred from homology"/>
<dbReference type="GO" id="GO:0000160">
    <property type="term" value="P:phosphorelay signal transduction system"/>
    <property type="evidence" value="ECO:0007669"/>
    <property type="project" value="UniProtKB-KW"/>
</dbReference>
<dbReference type="PANTHER" id="PTHR47691">
    <property type="entry name" value="REGULATOR-RELATED"/>
    <property type="match status" value="1"/>
</dbReference>
<dbReference type="PANTHER" id="PTHR47691:SF3">
    <property type="entry name" value="HTH-TYPE TRANSCRIPTIONAL REGULATOR RV0890C-RELATED"/>
    <property type="match status" value="1"/>
</dbReference>
<dbReference type="Pfam" id="PF03704">
    <property type="entry name" value="BTAD"/>
    <property type="match status" value="1"/>
</dbReference>
<evidence type="ECO:0000256" key="2">
    <source>
        <dbReference type="ARBA" id="ARBA00023012"/>
    </source>
</evidence>
<comment type="similarity">
    <text evidence="1">Belongs to the AfsR/DnrI/RedD regulatory family.</text>
</comment>
<gene>
    <name evidence="7" type="ORF">GCM10010387_12550</name>
</gene>
<dbReference type="InterPro" id="IPR016032">
    <property type="entry name" value="Sig_transdc_resp-reg_C-effctor"/>
</dbReference>
<feature type="DNA-binding region" description="OmpR/PhoB-type" evidence="4">
    <location>
        <begin position="1"/>
        <end position="94"/>
    </location>
</feature>
<evidence type="ECO:0000256" key="4">
    <source>
        <dbReference type="PROSITE-ProRule" id="PRU01091"/>
    </source>
</evidence>
<dbReference type="InterPro" id="IPR001867">
    <property type="entry name" value="OmpR/PhoB-type_DNA-bd"/>
</dbReference>
<dbReference type="InterPro" id="IPR005158">
    <property type="entry name" value="BTAD"/>
</dbReference>
<evidence type="ECO:0000313" key="7">
    <source>
        <dbReference type="EMBL" id="GGZ21020.1"/>
    </source>
</evidence>